<evidence type="ECO:0000256" key="1">
    <source>
        <dbReference type="ARBA" id="ARBA00008853"/>
    </source>
</evidence>
<feature type="domain" description="SMP-30/Gluconolactonase/LRE-like region" evidence="4">
    <location>
        <begin position="15"/>
        <end position="258"/>
    </location>
</feature>
<dbReference type="InterPro" id="IPR013658">
    <property type="entry name" value="SGL"/>
</dbReference>
<comment type="similarity">
    <text evidence="1">Belongs to the SMP-30/CGR1 family.</text>
</comment>
<keyword evidence="3" id="KW-0479">Metal-binding</keyword>
<dbReference type="GO" id="GO:0019853">
    <property type="term" value="P:L-ascorbic acid biosynthetic process"/>
    <property type="evidence" value="ECO:0007669"/>
    <property type="project" value="TreeGrafter"/>
</dbReference>
<comment type="cofactor">
    <cofactor evidence="3">
        <name>Zn(2+)</name>
        <dbReference type="ChEBI" id="CHEBI:29105"/>
    </cofactor>
    <text evidence="3">Binds 1 divalent metal cation per subunit.</text>
</comment>
<dbReference type="EMBL" id="FNVR01000015">
    <property type="protein sequence ID" value="SEG14625.1"/>
    <property type="molecule type" value="Genomic_DNA"/>
</dbReference>
<accession>A0A1H5XSW3</accession>
<feature type="binding site" evidence="3">
    <location>
        <position position="100"/>
    </location>
    <ligand>
        <name>substrate</name>
    </ligand>
</feature>
<dbReference type="PANTHER" id="PTHR10907">
    <property type="entry name" value="REGUCALCIN"/>
    <property type="match status" value="1"/>
</dbReference>
<gene>
    <name evidence="5" type="ORF">SAMN03080598_02647</name>
</gene>
<dbReference type="STRING" id="1120964.GCA_001313265_05426"/>
<evidence type="ECO:0000256" key="3">
    <source>
        <dbReference type="PIRSR" id="PIRSR605511-2"/>
    </source>
</evidence>
<evidence type="ECO:0000313" key="6">
    <source>
        <dbReference type="Proteomes" id="UP000236736"/>
    </source>
</evidence>
<dbReference type="GO" id="GO:0005509">
    <property type="term" value="F:calcium ion binding"/>
    <property type="evidence" value="ECO:0007669"/>
    <property type="project" value="TreeGrafter"/>
</dbReference>
<feature type="active site" description="Proton donor/acceptor" evidence="2">
    <location>
        <position position="198"/>
    </location>
</feature>
<sequence>MQHSNLTTLPSQCYLGEGPLWIADLGCFFWVDIEKGNLHRYHLESEKLEIRHFPHRLAVVLEGQNGKLILGLDRKLVRYDWETEEIEELCEVEANEPLHRFNDGKVDAQGRIWIGTLSTLFTEGAGSLYRIGPDLRPEVQLKNLSISNGMAWTEDQKTFYFIDTPTRKIQEYSFAPETGKIGFRRIAVEIPEELGFPDGMSSDRDGMLWVAHYGGSGVYRWNPETGKLVDKIELPVPHVTSCCFGGENRDVMLITTAQENLAESDLKKYPKSGDVFLVKLEVGGFKANQASV</sequence>
<evidence type="ECO:0000256" key="2">
    <source>
        <dbReference type="PIRSR" id="PIRSR605511-1"/>
    </source>
</evidence>
<keyword evidence="6" id="KW-1185">Reference proteome</keyword>
<dbReference type="Pfam" id="PF08450">
    <property type="entry name" value="SGL"/>
    <property type="match status" value="1"/>
</dbReference>
<dbReference type="PRINTS" id="PR01790">
    <property type="entry name" value="SMP30FAMILY"/>
</dbReference>
<feature type="binding site" evidence="3">
    <location>
        <position position="17"/>
    </location>
    <ligand>
        <name>a divalent metal cation</name>
        <dbReference type="ChEBI" id="CHEBI:60240"/>
    </ligand>
</feature>
<dbReference type="Proteomes" id="UP000236736">
    <property type="component" value="Unassembled WGS sequence"/>
</dbReference>
<dbReference type="PANTHER" id="PTHR10907:SF47">
    <property type="entry name" value="REGUCALCIN"/>
    <property type="match status" value="1"/>
</dbReference>
<evidence type="ECO:0000313" key="5">
    <source>
        <dbReference type="EMBL" id="SEG14625.1"/>
    </source>
</evidence>
<organism evidence="5 6">
    <name type="scientific">Algoriphagus boritolerans DSM 17298 = JCM 18970</name>
    <dbReference type="NCBI Taxonomy" id="1120964"/>
    <lineage>
        <taxon>Bacteria</taxon>
        <taxon>Pseudomonadati</taxon>
        <taxon>Bacteroidota</taxon>
        <taxon>Cytophagia</taxon>
        <taxon>Cytophagales</taxon>
        <taxon>Cyclobacteriaceae</taxon>
        <taxon>Algoriphagus</taxon>
    </lineage>
</organism>
<proteinExistence type="inferred from homology"/>
<dbReference type="AlphaFoldDB" id="A0A1H5XSW3"/>
<dbReference type="InterPro" id="IPR005511">
    <property type="entry name" value="SMP-30"/>
</dbReference>
<name>A0A1H5XSW3_9BACT</name>
<keyword evidence="3" id="KW-0862">Zinc</keyword>
<evidence type="ECO:0000259" key="4">
    <source>
        <dbReference type="Pfam" id="PF08450"/>
    </source>
</evidence>
<feature type="binding site" evidence="3">
    <location>
        <position position="148"/>
    </location>
    <ligand>
        <name>a divalent metal cation</name>
        <dbReference type="ChEBI" id="CHEBI:60240"/>
    </ligand>
</feature>
<feature type="binding site" evidence="3">
    <location>
        <position position="198"/>
    </location>
    <ligand>
        <name>a divalent metal cation</name>
        <dbReference type="ChEBI" id="CHEBI:60240"/>
    </ligand>
</feature>
<protein>
    <submittedName>
        <fullName evidence="5">Sugar lactone lactonase YvrE</fullName>
    </submittedName>
</protein>
<dbReference type="SUPFAM" id="SSF63829">
    <property type="entry name" value="Calcium-dependent phosphotriesterase"/>
    <property type="match status" value="1"/>
</dbReference>
<dbReference type="GO" id="GO:0004341">
    <property type="term" value="F:gluconolactonase activity"/>
    <property type="evidence" value="ECO:0007669"/>
    <property type="project" value="TreeGrafter"/>
</dbReference>
<reference evidence="6" key="1">
    <citation type="submission" date="2016-10" db="EMBL/GenBank/DDBJ databases">
        <authorList>
            <person name="Varghese N."/>
            <person name="Submissions S."/>
        </authorList>
    </citation>
    <scope>NUCLEOTIDE SEQUENCE [LARGE SCALE GENOMIC DNA]</scope>
    <source>
        <strain evidence="6">DSM 17298</strain>
    </source>
</reference>
<dbReference type="Gene3D" id="2.120.10.30">
    <property type="entry name" value="TolB, C-terminal domain"/>
    <property type="match status" value="1"/>
</dbReference>
<dbReference type="InterPro" id="IPR011042">
    <property type="entry name" value="6-blade_b-propeller_TolB-like"/>
</dbReference>
<dbReference type="RefSeq" id="WP_103925297.1">
    <property type="nucleotide sequence ID" value="NZ_BBFN01000033.1"/>
</dbReference>
<feature type="binding site" evidence="3">
    <location>
        <position position="102"/>
    </location>
    <ligand>
        <name>substrate</name>
    </ligand>
</feature>
<dbReference type="OrthoDB" id="2633250at2"/>